<sequence length="189" mass="20900">MKRRQAVSTLALIFGGTMVGSNLFLTGCKTEEKKTGLTDFSADEVALLDEVAETIIPTTSTPGAKAAKVGAFMKIMVTDCYEEKNQKVFVDGIAALQAASEKQFGKDFMNIDAAQRKELLTALDKEQREYQKSKKPEDPNHYFKMMKDLTLQGYFTSEVGATQALRYVPVPGKYEGCIPYNKGDKAWAT</sequence>
<accession>A0ABR7M699</accession>
<dbReference type="EMBL" id="MBUA01000001">
    <property type="protein sequence ID" value="MBC6490044.1"/>
    <property type="molecule type" value="Genomic_DNA"/>
</dbReference>
<name>A0ABR7M699_9BACT</name>
<keyword evidence="2" id="KW-1185">Reference proteome</keyword>
<evidence type="ECO:0000313" key="1">
    <source>
        <dbReference type="EMBL" id="MBC6490044.1"/>
    </source>
</evidence>
<evidence type="ECO:0000313" key="2">
    <source>
        <dbReference type="Proteomes" id="UP000765802"/>
    </source>
</evidence>
<comment type="caution">
    <text evidence="1">The sequence shown here is derived from an EMBL/GenBank/DDBJ whole genome shotgun (WGS) entry which is preliminary data.</text>
</comment>
<reference evidence="1 2" key="1">
    <citation type="submission" date="2016-07" db="EMBL/GenBank/DDBJ databases">
        <title>Genome analysis of Flavihumibacter stibioxidans YS-17.</title>
        <authorList>
            <person name="Shi K."/>
            <person name="Han Y."/>
            <person name="Wang G."/>
        </authorList>
    </citation>
    <scope>NUCLEOTIDE SEQUENCE [LARGE SCALE GENOMIC DNA]</scope>
    <source>
        <strain evidence="1 2">YS-17</strain>
    </source>
</reference>
<dbReference type="Pfam" id="PF13618">
    <property type="entry name" value="Gluconate_2-dh3"/>
    <property type="match status" value="1"/>
</dbReference>
<proteinExistence type="predicted"/>
<protein>
    <submittedName>
        <fullName evidence="1">Twin-arginine translocation pathway signal protein</fullName>
    </submittedName>
</protein>
<dbReference type="InterPro" id="IPR027056">
    <property type="entry name" value="Gluconate_2DH_su3"/>
</dbReference>
<dbReference type="PROSITE" id="PS51257">
    <property type="entry name" value="PROKAR_LIPOPROTEIN"/>
    <property type="match status" value="1"/>
</dbReference>
<organism evidence="1 2">
    <name type="scientific">Flavihumibacter stibioxidans</name>
    <dbReference type="NCBI Taxonomy" id="1834163"/>
    <lineage>
        <taxon>Bacteria</taxon>
        <taxon>Pseudomonadati</taxon>
        <taxon>Bacteroidota</taxon>
        <taxon>Chitinophagia</taxon>
        <taxon>Chitinophagales</taxon>
        <taxon>Chitinophagaceae</taxon>
        <taxon>Flavihumibacter</taxon>
    </lineage>
</organism>
<dbReference type="RefSeq" id="WP_187255371.1">
    <property type="nucleotide sequence ID" value="NZ_JBHULF010000006.1"/>
</dbReference>
<gene>
    <name evidence="1" type="ORF">BC349_03620</name>
</gene>
<dbReference type="Proteomes" id="UP000765802">
    <property type="component" value="Unassembled WGS sequence"/>
</dbReference>